<dbReference type="AlphaFoldDB" id="A0A0S4MIY1"/>
<evidence type="ECO:0000313" key="3">
    <source>
        <dbReference type="Proteomes" id="UP000017246"/>
    </source>
</evidence>
<name>A0A0S4MIY1_ECHMU</name>
<keyword evidence="2" id="KW-0378">Hydrolase</keyword>
<dbReference type="EMBL" id="LN902845">
    <property type="protein sequence ID" value="CUT98744.1"/>
    <property type="molecule type" value="Genomic_DNA"/>
</dbReference>
<evidence type="ECO:0000256" key="1">
    <source>
        <dbReference type="SAM" id="MobiDB-lite"/>
    </source>
</evidence>
<organism evidence="2 3">
    <name type="scientific">Echinococcus multilocularis</name>
    <name type="common">Fox tapeworm</name>
    <dbReference type="NCBI Taxonomy" id="6211"/>
    <lineage>
        <taxon>Eukaryota</taxon>
        <taxon>Metazoa</taxon>
        <taxon>Spiralia</taxon>
        <taxon>Lophotrochozoa</taxon>
        <taxon>Platyhelminthes</taxon>
        <taxon>Cestoda</taxon>
        <taxon>Eucestoda</taxon>
        <taxon>Cyclophyllidea</taxon>
        <taxon>Taeniidae</taxon>
        <taxon>Echinococcus</taxon>
    </lineage>
</organism>
<reference evidence="2" key="2">
    <citation type="submission" date="2015-11" db="EMBL/GenBank/DDBJ databases">
        <authorList>
            <person name="Zhang Y."/>
            <person name="Guo Z."/>
        </authorList>
    </citation>
    <scope>NUCLEOTIDE SEQUENCE</scope>
</reference>
<reference evidence="2" key="1">
    <citation type="journal article" date="2013" name="Nature">
        <title>The genomes of four tapeworm species reveal adaptations to parasitism.</title>
        <authorList>
            <person name="Tsai I.J."/>
            <person name="Zarowiecki M."/>
            <person name="Holroyd N."/>
            <person name="Garciarrubio A."/>
            <person name="Sanchez-Flores A."/>
            <person name="Brooks K.L."/>
            <person name="Tracey A."/>
            <person name="Bobes R.J."/>
            <person name="Fragoso G."/>
            <person name="Sciutto E."/>
            <person name="Aslett M."/>
            <person name="Beasley H."/>
            <person name="Bennett H.M."/>
            <person name="Cai J."/>
            <person name="Camicia F."/>
            <person name="Clark R."/>
            <person name="Cucher M."/>
            <person name="De Silva N."/>
            <person name="Day T.A."/>
            <person name="Deplazes P."/>
            <person name="Estrada K."/>
            <person name="Fernandez C."/>
            <person name="Holland P.W."/>
            <person name="Hou J."/>
            <person name="Hu S."/>
            <person name="Huckvale T."/>
            <person name="Hung S.S."/>
            <person name="Kamenetzky L."/>
            <person name="Keane J.A."/>
            <person name="Kiss F."/>
            <person name="Koziol U."/>
            <person name="Lambert O."/>
            <person name="Liu K."/>
            <person name="Luo X."/>
            <person name="Luo Y."/>
            <person name="Macchiaroli N."/>
            <person name="Nichol S."/>
            <person name="Paps J."/>
            <person name="Parkinson J."/>
            <person name="Pouchkina-Stantcheva N."/>
            <person name="Riddiford N."/>
            <person name="Rosenzvit M."/>
            <person name="Salinas G."/>
            <person name="Wasmuth J.D."/>
            <person name="Zamanian M."/>
            <person name="Zheng Y."/>
            <person name="Cai X."/>
            <person name="Soberon X."/>
            <person name="Olson P.D."/>
            <person name="Laclette J.P."/>
            <person name="Brehm K."/>
            <person name="Berriman M."/>
            <person name="Garciarrubio A."/>
            <person name="Bobes R.J."/>
            <person name="Fragoso G."/>
            <person name="Sanchez-Flores A."/>
            <person name="Estrada K."/>
            <person name="Cevallos M.A."/>
            <person name="Morett E."/>
            <person name="Gonzalez V."/>
            <person name="Portillo T."/>
            <person name="Ochoa-Leyva A."/>
            <person name="Jose M.V."/>
            <person name="Sciutto E."/>
            <person name="Landa A."/>
            <person name="Jimenez L."/>
            <person name="Valdes V."/>
            <person name="Carrero J.C."/>
            <person name="Larralde C."/>
            <person name="Morales-Montor J."/>
            <person name="Limon-Lason J."/>
            <person name="Soberon X."/>
            <person name="Laclette J.P."/>
        </authorList>
    </citation>
    <scope>NUCLEOTIDE SEQUENCE [LARGE SCALE GENOMIC DNA]</scope>
</reference>
<keyword evidence="3" id="KW-1185">Reference proteome</keyword>
<accession>A0A0S4MIY1</accession>
<feature type="region of interest" description="Disordered" evidence="1">
    <location>
        <begin position="1"/>
        <end position="62"/>
    </location>
</feature>
<protein>
    <submittedName>
        <fullName evidence="2">Ubiquitin carboxyl-terminal hydrolase</fullName>
    </submittedName>
</protein>
<feature type="compositionally biased region" description="Polar residues" evidence="1">
    <location>
        <begin position="1"/>
        <end position="31"/>
    </location>
</feature>
<dbReference type="Proteomes" id="UP000017246">
    <property type="component" value="Unassembled WGS sequence"/>
</dbReference>
<evidence type="ECO:0000313" key="2">
    <source>
        <dbReference type="EMBL" id="CUT98744.1"/>
    </source>
</evidence>
<proteinExistence type="predicted"/>
<sequence length="110" mass="11569">MDGSAIIQSLGGSQPDNHISVDMYTSDTAANMSDDENGQMGDGNEVGAHNRRKEAGPSRNEAPIKCARRLAGGGHGVQHSEFTDCPRFMGGAVLFPTVEIGDIRLAKGLV</sequence>
<dbReference type="OrthoDB" id="10499511at2759"/>
<dbReference type="GO" id="GO:0016787">
    <property type="term" value="F:hydrolase activity"/>
    <property type="evidence" value="ECO:0007669"/>
    <property type="project" value="UniProtKB-KW"/>
</dbReference>